<keyword evidence="1" id="KW-1133">Transmembrane helix</keyword>
<sequence>MEETEPQEPIDPEYDYKDRIPPVLKLPRKVGKASILDAVYFIEDNISRSAGILITGKEDCPKKKGPPKDRRVGESSYFTSGLCGPESSPECVNKPRNIIVNNLPTPKKDNEGLIPSVIGDLGSFEPVELISSINGTGSIVNERCSMKDVKVVQLNPGSETYIRSEKLCVPDYSLNFKKPIIEDFANTSNFVSNYYNINNETSQDFFLKKWSLLFKQILFTCLILIYFIWIWLVGFDKKLKYREILGLFINAVVLAILLKTYFYSS</sequence>
<feature type="transmembrane region" description="Helical" evidence="1">
    <location>
        <begin position="244"/>
        <end position="262"/>
    </location>
</feature>
<name>A0A6C0L1Z7_9ZZZZ</name>
<keyword evidence="1" id="KW-0812">Transmembrane</keyword>
<proteinExistence type="predicted"/>
<evidence type="ECO:0000313" key="2">
    <source>
        <dbReference type="EMBL" id="QHU22754.1"/>
    </source>
</evidence>
<organism evidence="2">
    <name type="scientific">viral metagenome</name>
    <dbReference type="NCBI Taxonomy" id="1070528"/>
    <lineage>
        <taxon>unclassified sequences</taxon>
        <taxon>metagenomes</taxon>
        <taxon>organismal metagenomes</taxon>
    </lineage>
</organism>
<evidence type="ECO:0000256" key="1">
    <source>
        <dbReference type="SAM" id="Phobius"/>
    </source>
</evidence>
<reference evidence="2" key="1">
    <citation type="journal article" date="2020" name="Nature">
        <title>Giant virus diversity and host interactions through global metagenomics.</title>
        <authorList>
            <person name="Schulz F."/>
            <person name="Roux S."/>
            <person name="Paez-Espino D."/>
            <person name="Jungbluth S."/>
            <person name="Walsh D.A."/>
            <person name="Denef V.J."/>
            <person name="McMahon K.D."/>
            <person name="Konstantinidis K.T."/>
            <person name="Eloe-Fadrosh E.A."/>
            <person name="Kyrpides N.C."/>
            <person name="Woyke T."/>
        </authorList>
    </citation>
    <scope>NUCLEOTIDE SEQUENCE</scope>
    <source>
        <strain evidence="2">GVMAG-S-ERX555907-63</strain>
    </source>
</reference>
<protein>
    <submittedName>
        <fullName evidence="2">Uncharacterized protein</fullName>
    </submittedName>
</protein>
<dbReference type="EMBL" id="MN741017">
    <property type="protein sequence ID" value="QHU22754.1"/>
    <property type="molecule type" value="Genomic_DNA"/>
</dbReference>
<accession>A0A6C0L1Z7</accession>
<keyword evidence="1" id="KW-0472">Membrane</keyword>
<dbReference type="AlphaFoldDB" id="A0A6C0L1Z7"/>
<feature type="transmembrane region" description="Helical" evidence="1">
    <location>
        <begin position="212"/>
        <end position="232"/>
    </location>
</feature>